<evidence type="ECO:0000256" key="1">
    <source>
        <dbReference type="SAM" id="MobiDB-lite"/>
    </source>
</evidence>
<dbReference type="PANTHER" id="PTHR34383:SF3">
    <property type="entry name" value="POLYPHOSPHATE:AMP PHOSPHOTRANSFERASE"/>
    <property type="match status" value="1"/>
</dbReference>
<proteinExistence type="predicted"/>
<keyword evidence="4" id="KW-1185">Reference proteome</keyword>
<sequence length="285" mass="32556">MTDLPSQWTHEPHKILRFRPGDKVTDIDTDSSPGYSDGKDGSDEVQAERNERFAGLQELLYANGKAGGHRSVLLVLQGMDTAGKGSIVKHVVGAANPMGIRYTSFGVPTEEERAHHYLWRIRNALPDAGDIGVFDRSHYEDVLVVRVHELVPPDVWEPRYDEINAFEKELVDSGTAIVKCAMFLSLEEQKRRLAERLDRPDRYWKYNPGDLDERKLWPAYQEAYQAVLDRTSTDYAPWFVIPCDKKWYSRLAINELLIEAIKGMGLSWPPPDFDVEVEKKRLAQA</sequence>
<evidence type="ECO:0000259" key="2">
    <source>
        <dbReference type="Pfam" id="PF03976"/>
    </source>
</evidence>
<dbReference type="GO" id="GO:0016301">
    <property type="term" value="F:kinase activity"/>
    <property type="evidence" value="ECO:0007669"/>
    <property type="project" value="UniProtKB-KW"/>
</dbReference>
<dbReference type="InterPro" id="IPR027417">
    <property type="entry name" value="P-loop_NTPase"/>
</dbReference>
<accession>A0ABT3SJI5</accession>
<dbReference type="RefSeq" id="WP_265999496.1">
    <property type="nucleotide sequence ID" value="NZ_JAPJDN010000026.1"/>
</dbReference>
<protein>
    <submittedName>
        <fullName evidence="3">Polyphosphate kinase 2 family protein</fullName>
    </submittedName>
</protein>
<dbReference type="PANTHER" id="PTHR34383">
    <property type="entry name" value="POLYPHOSPHATE:AMP PHOSPHOTRANSFERASE-RELATED"/>
    <property type="match status" value="1"/>
</dbReference>
<organism evidence="3 4">
    <name type="scientific">Mycobacterium pinniadriaticum</name>
    <dbReference type="NCBI Taxonomy" id="2994102"/>
    <lineage>
        <taxon>Bacteria</taxon>
        <taxon>Bacillati</taxon>
        <taxon>Actinomycetota</taxon>
        <taxon>Actinomycetes</taxon>
        <taxon>Mycobacteriales</taxon>
        <taxon>Mycobacteriaceae</taxon>
        <taxon>Mycobacterium</taxon>
    </lineage>
</organism>
<keyword evidence="3" id="KW-0418">Kinase</keyword>
<comment type="caution">
    <text evidence="3">The sequence shown here is derived from an EMBL/GenBank/DDBJ whole genome shotgun (WGS) entry which is preliminary data.</text>
</comment>
<keyword evidence="3" id="KW-0808">Transferase</keyword>
<dbReference type="SUPFAM" id="SSF52540">
    <property type="entry name" value="P-loop containing nucleoside triphosphate hydrolases"/>
    <property type="match status" value="1"/>
</dbReference>
<evidence type="ECO:0000313" key="4">
    <source>
        <dbReference type="Proteomes" id="UP001300745"/>
    </source>
</evidence>
<name>A0ABT3SJI5_9MYCO</name>
<feature type="compositionally biased region" description="Basic and acidic residues" evidence="1">
    <location>
        <begin position="10"/>
        <end position="26"/>
    </location>
</feature>
<dbReference type="Gene3D" id="3.40.50.300">
    <property type="entry name" value="P-loop containing nucleotide triphosphate hydrolases"/>
    <property type="match status" value="1"/>
</dbReference>
<evidence type="ECO:0000313" key="3">
    <source>
        <dbReference type="EMBL" id="MCX2939694.1"/>
    </source>
</evidence>
<dbReference type="NCBIfam" id="TIGR03709">
    <property type="entry name" value="PPK2_rel_1"/>
    <property type="match status" value="1"/>
</dbReference>
<reference evidence="3 4" key="1">
    <citation type="submission" date="2022-11" db="EMBL/GenBank/DDBJ databases">
        <title>Mycobacterium sp. nov.</title>
        <authorList>
            <person name="Papic B."/>
            <person name="Spicic S."/>
            <person name="Duvnjak S."/>
        </authorList>
    </citation>
    <scope>NUCLEOTIDE SEQUENCE [LARGE SCALE GENOMIC DNA]</scope>
    <source>
        <strain evidence="3 4">CVI_P4</strain>
    </source>
</reference>
<dbReference type="InterPro" id="IPR022488">
    <property type="entry name" value="PPK2-related"/>
</dbReference>
<dbReference type="EMBL" id="JAPJDO010000026">
    <property type="protein sequence ID" value="MCX2939694.1"/>
    <property type="molecule type" value="Genomic_DNA"/>
</dbReference>
<dbReference type="Pfam" id="PF03976">
    <property type="entry name" value="PPK2"/>
    <property type="match status" value="1"/>
</dbReference>
<dbReference type="Proteomes" id="UP001300745">
    <property type="component" value="Unassembled WGS sequence"/>
</dbReference>
<gene>
    <name evidence="3" type="ORF">ORI27_23635</name>
</gene>
<feature type="region of interest" description="Disordered" evidence="1">
    <location>
        <begin position="1"/>
        <end position="43"/>
    </location>
</feature>
<feature type="domain" description="Polyphosphate kinase-2-related" evidence="2">
    <location>
        <begin position="46"/>
        <end position="263"/>
    </location>
</feature>
<dbReference type="InterPro" id="IPR022300">
    <property type="entry name" value="PPK2-rel_1"/>
</dbReference>